<evidence type="ECO:0000313" key="1">
    <source>
        <dbReference type="EMBL" id="GBN36139.1"/>
    </source>
</evidence>
<accession>A0A4Y2NAB0</accession>
<comment type="caution">
    <text evidence="2">The sequence shown here is derived from an EMBL/GenBank/DDBJ whole genome shotgun (WGS) entry which is preliminary data.</text>
</comment>
<evidence type="ECO:0000313" key="3">
    <source>
        <dbReference type="Proteomes" id="UP000499080"/>
    </source>
</evidence>
<proteinExistence type="predicted"/>
<name>A0A4Y2NAB0_ARAVE</name>
<dbReference type="Proteomes" id="UP000499080">
    <property type="component" value="Unassembled WGS sequence"/>
</dbReference>
<protein>
    <submittedName>
        <fullName evidence="2">Uncharacterized protein</fullName>
    </submittedName>
</protein>
<dbReference type="EMBL" id="BGPR01127012">
    <property type="protein sequence ID" value="GBN36191.1"/>
    <property type="molecule type" value="Genomic_DNA"/>
</dbReference>
<keyword evidence="3" id="KW-1185">Reference proteome</keyword>
<organism evidence="2 3">
    <name type="scientific">Araneus ventricosus</name>
    <name type="common">Orbweaver spider</name>
    <name type="synonym">Epeira ventricosa</name>
    <dbReference type="NCBI Taxonomy" id="182803"/>
    <lineage>
        <taxon>Eukaryota</taxon>
        <taxon>Metazoa</taxon>
        <taxon>Ecdysozoa</taxon>
        <taxon>Arthropoda</taxon>
        <taxon>Chelicerata</taxon>
        <taxon>Arachnida</taxon>
        <taxon>Araneae</taxon>
        <taxon>Araneomorphae</taxon>
        <taxon>Entelegynae</taxon>
        <taxon>Araneoidea</taxon>
        <taxon>Araneidae</taxon>
        <taxon>Araneus</taxon>
    </lineage>
</organism>
<sequence length="66" mass="7180">LYLSSKESSTEGSNASGVAEFRLPEHRMTGMSPSHSRDMLCTVCPRRDLSPPNCLVGGGCYSNWLC</sequence>
<gene>
    <name evidence="2" type="ORF">AVEN_210977_1</name>
    <name evidence="1" type="ORF">AVEN_258418_1</name>
</gene>
<dbReference type="AlphaFoldDB" id="A0A4Y2NAB0"/>
<reference evidence="2 3" key="1">
    <citation type="journal article" date="2019" name="Sci. Rep.">
        <title>Orb-weaving spider Araneus ventricosus genome elucidates the spidroin gene catalogue.</title>
        <authorList>
            <person name="Kono N."/>
            <person name="Nakamura H."/>
            <person name="Ohtoshi R."/>
            <person name="Moran D.A.P."/>
            <person name="Shinohara A."/>
            <person name="Yoshida Y."/>
            <person name="Fujiwara M."/>
            <person name="Mori M."/>
            <person name="Tomita M."/>
            <person name="Arakawa K."/>
        </authorList>
    </citation>
    <scope>NUCLEOTIDE SEQUENCE [LARGE SCALE GENOMIC DNA]</scope>
</reference>
<dbReference type="EMBL" id="BGPR01126996">
    <property type="protein sequence ID" value="GBN36139.1"/>
    <property type="molecule type" value="Genomic_DNA"/>
</dbReference>
<evidence type="ECO:0000313" key="2">
    <source>
        <dbReference type="EMBL" id="GBN36191.1"/>
    </source>
</evidence>
<feature type="non-terminal residue" evidence="2">
    <location>
        <position position="1"/>
    </location>
</feature>